<evidence type="ECO:0000259" key="3">
    <source>
        <dbReference type="Pfam" id="PF09631"/>
    </source>
</evidence>
<dbReference type="PANTHER" id="PTHR28582">
    <property type="entry name" value="TRNA-SPLICING ENDONUCLEASE SUBUNIT SEN15"/>
    <property type="match status" value="1"/>
</dbReference>
<proteinExistence type="inferred from homology"/>
<accession>A0AAF0EH80</accession>
<dbReference type="GO" id="GO:0006388">
    <property type="term" value="P:tRNA splicing, via endonucleolytic cleavage and ligation"/>
    <property type="evidence" value="ECO:0007669"/>
    <property type="project" value="InterPro"/>
</dbReference>
<dbReference type="InterPro" id="IPR036167">
    <property type="entry name" value="tRNA_intron_Endo_cat-like_sf"/>
</dbReference>
<evidence type="ECO:0000313" key="5">
    <source>
        <dbReference type="Proteomes" id="UP001214415"/>
    </source>
</evidence>
<evidence type="ECO:0000256" key="1">
    <source>
        <dbReference type="ARBA" id="ARBA00006091"/>
    </source>
</evidence>
<dbReference type="Pfam" id="PF09631">
    <property type="entry name" value="Sen15"/>
    <property type="match status" value="1"/>
</dbReference>
<organism evidence="4 5">
    <name type="scientific">Malassezia equina</name>
    <dbReference type="NCBI Taxonomy" id="1381935"/>
    <lineage>
        <taxon>Eukaryota</taxon>
        <taxon>Fungi</taxon>
        <taxon>Dikarya</taxon>
        <taxon>Basidiomycota</taxon>
        <taxon>Ustilaginomycotina</taxon>
        <taxon>Malasseziomycetes</taxon>
        <taxon>Malasseziales</taxon>
        <taxon>Malasseziaceae</taxon>
        <taxon>Malassezia</taxon>
    </lineage>
</organism>
<feature type="domain" description="tRNA-splicing endonuclease subunit Sen15" evidence="3">
    <location>
        <begin position="35"/>
        <end position="140"/>
    </location>
</feature>
<protein>
    <recommendedName>
        <fullName evidence="3">tRNA-splicing endonuclease subunit Sen15 domain-containing protein</fullName>
    </recommendedName>
</protein>
<evidence type="ECO:0000256" key="2">
    <source>
        <dbReference type="ARBA" id="ARBA00022694"/>
    </source>
</evidence>
<dbReference type="SUPFAM" id="SSF53032">
    <property type="entry name" value="tRNA-intron endonuclease catalytic domain-like"/>
    <property type="match status" value="1"/>
</dbReference>
<dbReference type="GO" id="GO:0005634">
    <property type="term" value="C:nucleus"/>
    <property type="evidence" value="ECO:0007669"/>
    <property type="project" value="UniProtKB-ARBA"/>
</dbReference>
<keyword evidence="5" id="KW-1185">Reference proteome</keyword>
<dbReference type="InterPro" id="IPR011856">
    <property type="entry name" value="tRNA_endonuc-like_dom_sf"/>
</dbReference>
<reference evidence="4" key="1">
    <citation type="submission" date="2023-03" db="EMBL/GenBank/DDBJ databases">
        <title>Mating type loci evolution in Malassezia.</title>
        <authorList>
            <person name="Coelho M.A."/>
        </authorList>
    </citation>
    <scope>NUCLEOTIDE SEQUENCE</scope>
    <source>
        <strain evidence="4">CBS 12830</strain>
    </source>
</reference>
<evidence type="ECO:0000313" key="4">
    <source>
        <dbReference type="EMBL" id="WFD24644.1"/>
    </source>
</evidence>
<dbReference type="PANTHER" id="PTHR28582:SF1">
    <property type="entry name" value="TRNA-SPLICING ENDONUCLEASE SUBUNIT SEN15"/>
    <property type="match status" value="1"/>
</dbReference>
<dbReference type="Gene3D" id="3.40.1350.10">
    <property type="match status" value="1"/>
</dbReference>
<dbReference type="AlphaFoldDB" id="A0AAF0EH80"/>
<dbReference type="Proteomes" id="UP001214415">
    <property type="component" value="Chromosome 7"/>
</dbReference>
<gene>
    <name evidence="4" type="ORF">MEQU1_003347</name>
</gene>
<dbReference type="InterPro" id="IPR018593">
    <property type="entry name" value="tRNA-endonuc_su_Sen15"/>
</dbReference>
<keyword evidence="2" id="KW-0819">tRNA processing</keyword>
<comment type="similarity">
    <text evidence="1">Belongs to the SEN15 family.</text>
</comment>
<sequence>MHGAPAALQAETHEVYKNVQKLCETYVSQASALFQTYMDLKYAARWRELDARAIQRPTGSTDAAPFGAAGWAVIVGMAPGAKSKQVVVPMVLEQAIDSAMLSDLFAQLPSDATHTHVLLAMMSNDATVVYYRLSQGMVKPIN</sequence>
<dbReference type="EMBL" id="CP119906">
    <property type="protein sequence ID" value="WFD24644.1"/>
    <property type="molecule type" value="Genomic_DNA"/>
</dbReference>
<name>A0AAF0EH80_9BASI</name>
<dbReference type="GO" id="GO:0003676">
    <property type="term" value="F:nucleic acid binding"/>
    <property type="evidence" value="ECO:0007669"/>
    <property type="project" value="InterPro"/>
</dbReference>